<dbReference type="InterPro" id="IPR013912">
    <property type="entry name" value="Adenylate_cyclase-assoc_CAP_C"/>
</dbReference>
<dbReference type="Gene3D" id="2.160.20.70">
    <property type="match status" value="1"/>
</dbReference>
<accession>A0A5E8CMI9</accession>
<gene>
    <name evidence="2" type="ORF">CPAV1605_1342</name>
</gene>
<dbReference type="Pfam" id="PF08603">
    <property type="entry name" value="CAP_C"/>
    <property type="match status" value="1"/>
</dbReference>
<proteinExistence type="predicted"/>
<dbReference type="InterPro" id="IPR016098">
    <property type="entry name" value="CAP/MinC_C"/>
</dbReference>
<evidence type="ECO:0000259" key="1">
    <source>
        <dbReference type="PROSITE" id="PS51329"/>
    </source>
</evidence>
<feature type="domain" description="C-CAP/cofactor C-like" evidence="1">
    <location>
        <begin position="1"/>
        <end position="141"/>
    </location>
</feature>
<reference evidence="2" key="1">
    <citation type="submission" date="2019-09" db="EMBL/GenBank/DDBJ databases">
        <authorList>
            <person name="Needham M D."/>
        </authorList>
    </citation>
    <scope>NUCLEOTIDE SEQUENCE</scope>
</reference>
<dbReference type="PROSITE" id="PS51329">
    <property type="entry name" value="C_CAP_COFACTOR_C"/>
    <property type="match status" value="1"/>
</dbReference>
<dbReference type="SUPFAM" id="SSF69340">
    <property type="entry name" value="C-terminal domain of adenylylcyclase associated protein"/>
    <property type="match status" value="1"/>
</dbReference>
<dbReference type="InterPro" id="IPR017901">
    <property type="entry name" value="C-CAP_CF_C-like"/>
</dbReference>
<dbReference type="EMBL" id="CABVLZ010000007">
    <property type="protein sequence ID" value="VVU95590.1"/>
    <property type="molecule type" value="Genomic_DNA"/>
</dbReference>
<dbReference type="InterPro" id="IPR036223">
    <property type="entry name" value="CAP_C_sf"/>
</dbReference>
<name>A0A5E8CMI9_9ZZZZ</name>
<organism evidence="2">
    <name type="scientific">seawater metagenome</name>
    <dbReference type="NCBI Taxonomy" id="1561972"/>
    <lineage>
        <taxon>unclassified sequences</taxon>
        <taxon>metagenomes</taxon>
        <taxon>ecological metagenomes</taxon>
    </lineage>
</organism>
<sequence>MNPLPEFNENTITLSSLNNQDQDFQKLFNIKNSLTYLDCENMKINFDAGINKLVLKGSKNLEINIGKVISGIDIISCHDITIYTKINEPVYSFCIEKSSNIKIKVDKSLVKSTSLILDESIDIKFFDFQEKIISINKFNLL</sequence>
<dbReference type="AlphaFoldDB" id="A0A5E8CMI9"/>
<protein>
    <recommendedName>
        <fullName evidence="1">C-CAP/cofactor C-like domain-containing protein</fullName>
    </recommendedName>
</protein>
<dbReference type="GO" id="GO:0003779">
    <property type="term" value="F:actin binding"/>
    <property type="evidence" value="ECO:0007669"/>
    <property type="project" value="InterPro"/>
</dbReference>
<evidence type="ECO:0000313" key="2">
    <source>
        <dbReference type="EMBL" id="VVU95590.1"/>
    </source>
</evidence>
<dbReference type="GO" id="GO:0007010">
    <property type="term" value="P:cytoskeleton organization"/>
    <property type="evidence" value="ECO:0007669"/>
    <property type="project" value="InterPro"/>
</dbReference>